<gene>
    <name evidence="1" type="ORF">E3U43_016177</name>
</gene>
<dbReference type="EMBL" id="CM011692">
    <property type="protein sequence ID" value="TMS06418.1"/>
    <property type="molecule type" value="Genomic_DNA"/>
</dbReference>
<reference evidence="1" key="1">
    <citation type="submission" date="2018-11" db="EMBL/GenBank/DDBJ databases">
        <title>The sequence and de novo assembly of Larimichthys crocea genome using PacBio and Hi-C technologies.</title>
        <authorList>
            <person name="Xu P."/>
            <person name="Chen B."/>
            <person name="Zhou Z."/>
            <person name="Ke Q."/>
            <person name="Wu Y."/>
            <person name="Bai H."/>
            <person name="Pu F."/>
        </authorList>
    </citation>
    <scope>NUCLEOTIDE SEQUENCE</scope>
    <source>
        <tissue evidence="1">Muscle</tissue>
    </source>
</reference>
<evidence type="ECO:0000313" key="1">
    <source>
        <dbReference type="EMBL" id="TMS06418.1"/>
    </source>
</evidence>
<keyword evidence="2" id="KW-1185">Reference proteome</keyword>
<sequence>MEELTAFVSKSFDQKTKESSKESITYREVLESGLTRARELGSPETNLQDITEGNHCPVHLFKDHVELEKEKLKDFNVSRATEGIYECKEKKEDVKSEDEDAQGKLKQRRSRTNFTLEQLNELERLFDETHYPDAFMREELSQRLGLSEARVQARAPHALCRFSESESQPGLFAGCEPALRAAVNESN</sequence>
<proteinExistence type="predicted"/>
<dbReference type="Proteomes" id="UP000793456">
    <property type="component" value="Chromosome XIX"/>
</dbReference>
<name>A0ACD3QH28_LARCR</name>
<accession>A0ACD3QH28</accession>
<organism evidence="1 2">
    <name type="scientific">Larimichthys crocea</name>
    <name type="common">Large yellow croaker</name>
    <name type="synonym">Pseudosciaena crocea</name>
    <dbReference type="NCBI Taxonomy" id="215358"/>
    <lineage>
        <taxon>Eukaryota</taxon>
        <taxon>Metazoa</taxon>
        <taxon>Chordata</taxon>
        <taxon>Craniata</taxon>
        <taxon>Vertebrata</taxon>
        <taxon>Euteleostomi</taxon>
        <taxon>Actinopterygii</taxon>
        <taxon>Neopterygii</taxon>
        <taxon>Teleostei</taxon>
        <taxon>Neoteleostei</taxon>
        <taxon>Acanthomorphata</taxon>
        <taxon>Eupercaria</taxon>
        <taxon>Sciaenidae</taxon>
        <taxon>Larimichthys</taxon>
    </lineage>
</organism>
<protein>
    <submittedName>
        <fullName evidence="1">Uncharacterized protein</fullName>
    </submittedName>
</protein>
<evidence type="ECO:0000313" key="2">
    <source>
        <dbReference type="Proteomes" id="UP000793456"/>
    </source>
</evidence>
<comment type="caution">
    <text evidence="1">The sequence shown here is derived from an EMBL/GenBank/DDBJ whole genome shotgun (WGS) entry which is preliminary data.</text>
</comment>